<name>A0A8I6XSR7_HORVV</name>
<evidence type="ECO:0000256" key="1">
    <source>
        <dbReference type="SAM" id="Phobius"/>
    </source>
</evidence>
<sequence length="116" mass="12793">MSYNTKNLKGPFQVMSMGRLAEVFITLTVLFLYTGLLTEGAMGTNVIEHVPIESLKLMGLSQEVDQKICRPCHCCHDDNCDQTKCCYMTKCNQPGQPPFTCSLTKLSCGSCDPDCA</sequence>
<reference evidence="3" key="1">
    <citation type="journal article" date="2012" name="Nature">
        <title>A physical, genetic and functional sequence assembly of the barley genome.</title>
        <authorList>
            <consortium name="The International Barley Genome Sequencing Consortium"/>
            <person name="Mayer K.F."/>
            <person name="Waugh R."/>
            <person name="Brown J.W."/>
            <person name="Schulman A."/>
            <person name="Langridge P."/>
            <person name="Platzer M."/>
            <person name="Fincher G.B."/>
            <person name="Muehlbauer G.J."/>
            <person name="Sato K."/>
            <person name="Close T.J."/>
            <person name="Wise R.P."/>
            <person name="Stein N."/>
        </authorList>
    </citation>
    <scope>NUCLEOTIDE SEQUENCE [LARGE SCALE GENOMIC DNA]</scope>
    <source>
        <strain evidence="3">cv. Morex</strain>
    </source>
</reference>
<evidence type="ECO:0000313" key="2">
    <source>
        <dbReference type="EnsemblPlants" id="HORVU.MOREX.r3.5HG0482830.1"/>
    </source>
</evidence>
<keyword evidence="1" id="KW-0472">Membrane</keyword>
<dbReference type="Gramene" id="HORVU.MOREX.r3.5HG0482830.1">
    <property type="protein sequence ID" value="HORVU.MOREX.r3.5HG0482830.1"/>
    <property type="gene ID" value="HORVU.MOREX.r3.5HG0482830"/>
</dbReference>
<protein>
    <submittedName>
        <fullName evidence="2">Uncharacterized protein</fullName>
    </submittedName>
</protein>
<dbReference type="EnsemblPlants" id="HORVU.MOREX.r3.5HG0482830.1">
    <property type="protein sequence ID" value="HORVU.MOREX.r3.5HG0482830.1"/>
    <property type="gene ID" value="HORVU.MOREX.r3.5HG0482830"/>
</dbReference>
<dbReference type="AlphaFoldDB" id="A0A8I6XSR7"/>
<keyword evidence="1" id="KW-0812">Transmembrane</keyword>
<keyword evidence="3" id="KW-1185">Reference proteome</keyword>
<dbReference type="Gramene" id="HORVU.MOREX.r2.5HG0400270.1">
    <property type="protein sequence ID" value="HORVU.MOREX.r2.5HG0400270.1"/>
    <property type="gene ID" value="HORVU.MOREX.r2.5HG0400270"/>
</dbReference>
<accession>A0A8I6XSR7</accession>
<evidence type="ECO:0000313" key="3">
    <source>
        <dbReference type="Proteomes" id="UP000011116"/>
    </source>
</evidence>
<dbReference type="Proteomes" id="UP000011116">
    <property type="component" value="Chromosome 5H"/>
</dbReference>
<reference evidence="2" key="2">
    <citation type="submission" date="2020-10" db="EMBL/GenBank/DDBJ databases">
        <authorList>
            <person name="Scholz U."/>
            <person name="Mascher M."/>
            <person name="Fiebig A."/>
        </authorList>
    </citation>
    <scope>NUCLEOTIDE SEQUENCE [LARGE SCALE GENOMIC DNA]</scope>
    <source>
        <strain evidence="2">cv. Morex</strain>
    </source>
</reference>
<proteinExistence type="predicted"/>
<feature type="transmembrane region" description="Helical" evidence="1">
    <location>
        <begin position="20"/>
        <end position="38"/>
    </location>
</feature>
<keyword evidence="1" id="KW-1133">Transmembrane helix</keyword>
<reference evidence="2" key="3">
    <citation type="submission" date="2022-01" db="UniProtKB">
        <authorList>
            <consortium name="EnsemblPlants"/>
        </authorList>
    </citation>
    <scope>IDENTIFICATION</scope>
    <source>
        <strain evidence="2">subsp. vulgare</strain>
    </source>
</reference>
<organism evidence="2 3">
    <name type="scientific">Hordeum vulgare subsp. vulgare</name>
    <name type="common">Domesticated barley</name>
    <dbReference type="NCBI Taxonomy" id="112509"/>
    <lineage>
        <taxon>Eukaryota</taxon>
        <taxon>Viridiplantae</taxon>
        <taxon>Streptophyta</taxon>
        <taxon>Embryophyta</taxon>
        <taxon>Tracheophyta</taxon>
        <taxon>Spermatophyta</taxon>
        <taxon>Magnoliopsida</taxon>
        <taxon>Liliopsida</taxon>
        <taxon>Poales</taxon>
        <taxon>Poaceae</taxon>
        <taxon>BOP clade</taxon>
        <taxon>Pooideae</taxon>
        <taxon>Triticodae</taxon>
        <taxon>Triticeae</taxon>
        <taxon>Hordeinae</taxon>
        <taxon>Hordeum</taxon>
    </lineage>
</organism>